<dbReference type="AlphaFoldDB" id="A0A8T2S2M3"/>
<dbReference type="InterPro" id="IPR040911">
    <property type="entry name" value="Exostosin_GT47"/>
</dbReference>
<evidence type="ECO:0000313" key="7">
    <source>
        <dbReference type="EMBL" id="KAH7306415.1"/>
    </source>
</evidence>
<gene>
    <name evidence="7" type="ORF">KP509_22G010300</name>
</gene>
<evidence type="ECO:0000256" key="5">
    <source>
        <dbReference type="SAM" id="Phobius"/>
    </source>
</evidence>
<evidence type="ECO:0000256" key="3">
    <source>
        <dbReference type="ARBA" id="ARBA00022968"/>
    </source>
</evidence>
<feature type="domain" description="Exostosin GT47" evidence="6">
    <location>
        <begin position="68"/>
        <end position="374"/>
    </location>
</feature>
<keyword evidence="8" id="KW-1185">Reference proteome</keyword>
<evidence type="ECO:0000256" key="2">
    <source>
        <dbReference type="ARBA" id="ARBA00010271"/>
    </source>
</evidence>
<dbReference type="InterPro" id="IPR004263">
    <property type="entry name" value="Exostosin"/>
</dbReference>
<evidence type="ECO:0000313" key="8">
    <source>
        <dbReference type="Proteomes" id="UP000825935"/>
    </source>
</evidence>
<keyword evidence="4" id="KW-0333">Golgi apparatus</keyword>
<evidence type="ECO:0000256" key="1">
    <source>
        <dbReference type="ARBA" id="ARBA00004323"/>
    </source>
</evidence>
<keyword evidence="5" id="KW-0472">Membrane</keyword>
<dbReference type="PANTHER" id="PTHR11062:SF48">
    <property type="entry name" value="OJ1485_B09.5 PROTEIN"/>
    <property type="match status" value="1"/>
</dbReference>
<evidence type="ECO:0000256" key="4">
    <source>
        <dbReference type="ARBA" id="ARBA00023034"/>
    </source>
</evidence>
<dbReference type="EMBL" id="CM035427">
    <property type="protein sequence ID" value="KAH7306416.1"/>
    <property type="molecule type" value="Genomic_DNA"/>
</dbReference>
<name>A0A8T2S2M3_CERRI</name>
<dbReference type="OrthoDB" id="1924787at2759"/>
<evidence type="ECO:0000259" key="6">
    <source>
        <dbReference type="Pfam" id="PF03016"/>
    </source>
</evidence>
<comment type="subcellular location">
    <subcellularLocation>
        <location evidence="1">Golgi apparatus membrane</location>
        <topology evidence="1">Single-pass type II membrane protein</topology>
    </subcellularLocation>
</comment>
<dbReference type="GO" id="GO:0000139">
    <property type="term" value="C:Golgi membrane"/>
    <property type="evidence" value="ECO:0007669"/>
    <property type="project" value="UniProtKB-SubCell"/>
</dbReference>
<reference evidence="7" key="1">
    <citation type="submission" date="2021-08" db="EMBL/GenBank/DDBJ databases">
        <title>WGS assembly of Ceratopteris richardii.</title>
        <authorList>
            <person name="Marchant D.B."/>
            <person name="Chen G."/>
            <person name="Jenkins J."/>
            <person name="Shu S."/>
            <person name="Leebens-Mack J."/>
            <person name="Grimwood J."/>
            <person name="Schmutz J."/>
            <person name="Soltis P."/>
            <person name="Soltis D."/>
            <person name="Chen Z.-H."/>
        </authorList>
    </citation>
    <scope>NUCLEOTIDE SEQUENCE</scope>
    <source>
        <strain evidence="7">Whitten #5841</strain>
        <tissue evidence="7">Leaf</tissue>
    </source>
</reference>
<comment type="caution">
    <text evidence="7">The sequence shown here is derived from an EMBL/GenBank/DDBJ whole genome shotgun (WGS) entry which is preliminary data.</text>
</comment>
<dbReference type="EMBL" id="CM035427">
    <property type="protein sequence ID" value="KAH7306415.1"/>
    <property type="molecule type" value="Genomic_DNA"/>
</dbReference>
<keyword evidence="5" id="KW-1133">Transmembrane helix</keyword>
<keyword evidence="5" id="KW-0812">Transmembrane</keyword>
<protein>
    <recommendedName>
        <fullName evidence="6">Exostosin GT47 domain-containing protein</fullName>
    </recommendedName>
</protein>
<accession>A0A8T2S2M3</accession>
<dbReference type="GO" id="GO:0016757">
    <property type="term" value="F:glycosyltransferase activity"/>
    <property type="evidence" value="ECO:0007669"/>
    <property type="project" value="InterPro"/>
</dbReference>
<sequence length="445" mass="52129">MFLTKLWAQLPAGRFALLLVFFILLASFFSVLISRDLQSLLLGHEPQYSSICVKDVNSLGNALEHRVKPLRVYMYDLPEKFNFGMLKHGRTARTPLLDQEFPPWPSGLGTRKQHSVEYWMMLYLLDTSNRQKTAIRVHDPKYADVFFVPFFSSLSFNTRGRRTLDPDTDGDHRLQIEILEFLHNSSWWQQSGGQDHILVMHHPNSLRYIREDLNSTTFIVADFGRYSQRVARLRKDVVAPYMHVVDTYVDDNFEDPFEARKILLFFRGTIRRKDDGIVRIKLAKLLENHSKVVYVNSTAKHGGIKQANSGMRRSRFCLIPAGDTPSSCRLFDAIVSHCVPVIVSDKLELPYETELNYEDFCLIFSADEALTPGHMIEILENFSKQRWLNMWKNLKLVSHHFEYQHPSLRDDATDMIWKQIQQKLPAIRLAKHRLRRLKIPDWWHW</sequence>
<dbReference type="OMA" id="MMHPNIS"/>
<dbReference type="PANTHER" id="PTHR11062">
    <property type="entry name" value="EXOSTOSIN HEPARAN SULFATE GLYCOSYLTRANSFERASE -RELATED"/>
    <property type="match status" value="1"/>
</dbReference>
<comment type="similarity">
    <text evidence="2">Belongs to the glycosyltransferase 47 family.</text>
</comment>
<organism evidence="7 8">
    <name type="scientific">Ceratopteris richardii</name>
    <name type="common">Triangle waterfern</name>
    <dbReference type="NCBI Taxonomy" id="49495"/>
    <lineage>
        <taxon>Eukaryota</taxon>
        <taxon>Viridiplantae</taxon>
        <taxon>Streptophyta</taxon>
        <taxon>Embryophyta</taxon>
        <taxon>Tracheophyta</taxon>
        <taxon>Polypodiopsida</taxon>
        <taxon>Polypodiidae</taxon>
        <taxon>Polypodiales</taxon>
        <taxon>Pteridineae</taxon>
        <taxon>Pteridaceae</taxon>
        <taxon>Parkerioideae</taxon>
        <taxon>Ceratopteris</taxon>
    </lineage>
</organism>
<dbReference type="Pfam" id="PF03016">
    <property type="entry name" value="Exostosin_GT47"/>
    <property type="match status" value="1"/>
</dbReference>
<feature type="transmembrane region" description="Helical" evidence="5">
    <location>
        <begin position="12"/>
        <end position="33"/>
    </location>
</feature>
<proteinExistence type="inferred from homology"/>
<dbReference type="Proteomes" id="UP000825935">
    <property type="component" value="Chromosome 22"/>
</dbReference>
<keyword evidence="3" id="KW-0735">Signal-anchor</keyword>